<organism evidence="2 3">
    <name type="scientific">Pelobates cultripes</name>
    <name type="common">Western spadefoot toad</name>
    <dbReference type="NCBI Taxonomy" id="61616"/>
    <lineage>
        <taxon>Eukaryota</taxon>
        <taxon>Metazoa</taxon>
        <taxon>Chordata</taxon>
        <taxon>Craniata</taxon>
        <taxon>Vertebrata</taxon>
        <taxon>Euteleostomi</taxon>
        <taxon>Amphibia</taxon>
        <taxon>Batrachia</taxon>
        <taxon>Anura</taxon>
        <taxon>Pelobatoidea</taxon>
        <taxon>Pelobatidae</taxon>
        <taxon>Pelobates</taxon>
    </lineage>
</organism>
<dbReference type="Proteomes" id="UP001295444">
    <property type="component" value="Chromosome 02"/>
</dbReference>
<evidence type="ECO:0000313" key="2">
    <source>
        <dbReference type="EMBL" id="CAH2246458.1"/>
    </source>
</evidence>
<feature type="region of interest" description="Disordered" evidence="1">
    <location>
        <begin position="59"/>
        <end position="107"/>
    </location>
</feature>
<keyword evidence="3" id="KW-1185">Reference proteome</keyword>
<name>A0AAD1RAU9_PELCU</name>
<accession>A0AAD1RAU9</accession>
<reference evidence="2" key="1">
    <citation type="submission" date="2022-03" db="EMBL/GenBank/DDBJ databases">
        <authorList>
            <person name="Alioto T."/>
            <person name="Alioto T."/>
            <person name="Gomez Garrido J."/>
        </authorList>
    </citation>
    <scope>NUCLEOTIDE SEQUENCE</scope>
</reference>
<proteinExistence type="predicted"/>
<gene>
    <name evidence="2" type="ORF">PECUL_23A061928</name>
</gene>
<dbReference type="AlphaFoldDB" id="A0AAD1RAU9"/>
<evidence type="ECO:0000313" key="3">
    <source>
        <dbReference type="Proteomes" id="UP001295444"/>
    </source>
</evidence>
<sequence>MPTSLVRGPGHLRAPQTQSERSIDLSPRVFAEFAQQEEEEALCLHLRAESQLFECCHGNHSNAPFHVPSPGRGEGKEPLQHHWTTKEFAAPSLDAGRTLDGGDILNN</sequence>
<feature type="region of interest" description="Disordered" evidence="1">
    <location>
        <begin position="1"/>
        <end position="21"/>
    </location>
</feature>
<evidence type="ECO:0000256" key="1">
    <source>
        <dbReference type="SAM" id="MobiDB-lite"/>
    </source>
</evidence>
<dbReference type="EMBL" id="OW240913">
    <property type="protein sequence ID" value="CAH2246458.1"/>
    <property type="molecule type" value="Genomic_DNA"/>
</dbReference>
<protein>
    <submittedName>
        <fullName evidence="2">Uncharacterized protein</fullName>
    </submittedName>
</protein>